<dbReference type="OrthoDB" id="7161229at2"/>
<comment type="caution">
    <text evidence="2">The sequence shown here is derived from an EMBL/GenBank/DDBJ whole genome shotgun (WGS) entry which is preliminary data.</text>
</comment>
<feature type="compositionally biased region" description="Low complexity" evidence="1">
    <location>
        <begin position="223"/>
        <end position="251"/>
    </location>
</feature>
<keyword evidence="3" id="KW-1185">Reference proteome</keyword>
<evidence type="ECO:0000313" key="2">
    <source>
        <dbReference type="EMBL" id="TCS59653.1"/>
    </source>
</evidence>
<protein>
    <submittedName>
        <fullName evidence="2">Cell division and transport-associated protein TolA</fullName>
    </submittedName>
</protein>
<feature type="compositionally biased region" description="Low complexity" evidence="1">
    <location>
        <begin position="62"/>
        <end position="84"/>
    </location>
</feature>
<feature type="region of interest" description="Disordered" evidence="1">
    <location>
        <begin position="60"/>
        <end position="284"/>
    </location>
</feature>
<feature type="compositionally biased region" description="Pro residues" evidence="1">
    <location>
        <begin position="120"/>
        <end position="129"/>
    </location>
</feature>
<evidence type="ECO:0000313" key="3">
    <source>
        <dbReference type="Proteomes" id="UP000295696"/>
    </source>
</evidence>
<proteinExistence type="predicted"/>
<feature type="compositionally biased region" description="Pro residues" evidence="1">
    <location>
        <begin position="85"/>
        <end position="96"/>
    </location>
</feature>
<evidence type="ECO:0000256" key="1">
    <source>
        <dbReference type="SAM" id="MobiDB-lite"/>
    </source>
</evidence>
<sequence>MHKGHYISGAGHLGLIAWLLLGPIFSADPPEMQVTDVAVISTEEYAAMVEAFNAPQSVTELAAPQQPEIPQETAPEAPAETTAPEPVPEPQAPTPEAPADAVPDVPRPAPLPTPEVALPTPQPEPPAVEPEPSFNVPTASLRPQPRPAPRVAPEPVAPPEPEVTIAEETQTAPDPEAVTETPPDAEETTAEAESAPEIVTEAEEPAALAPTQSVRPRTRPERVAAPAPETPAATEQQAETQAAEPETQPQENVSESAVQAALEEALGGGAEPEPTAPSGPPLTSGEREALRVAVQDCWVVDVGSEAANVTVTVAMSLDRSGKVVGDIRMIGSEGGSGSAVDVAFQSARRAVLRCQKDGYDLPSEKYEQWRDIEVTFNPEKMRLR</sequence>
<feature type="compositionally biased region" description="Pro residues" evidence="1">
    <location>
        <begin position="144"/>
        <end position="161"/>
    </location>
</feature>
<dbReference type="Gene3D" id="3.30.1150.10">
    <property type="match status" value="1"/>
</dbReference>
<dbReference type="Proteomes" id="UP000295696">
    <property type="component" value="Unassembled WGS sequence"/>
</dbReference>
<accession>A0A4R3J471</accession>
<dbReference type="GO" id="GO:0051301">
    <property type="term" value="P:cell division"/>
    <property type="evidence" value="ECO:0007669"/>
    <property type="project" value="UniProtKB-KW"/>
</dbReference>
<gene>
    <name evidence="2" type="ORF">EDD52_12024</name>
</gene>
<organism evidence="2 3">
    <name type="scientific">Primorskyibacter sedentarius</name>
    <dbReference type="NCBI Taxonomy" id="745311"/>
    <lineage>
        <taxon>Bacteria</taxon>
        <taxon>Pseudomonadati</taxon>
        <taxon>Pseudomonadota</taxon>
        <taxon>Alphaproteobacteria</taxon>
        <taxon>Rhodobacterales</taxon>
        <taxon>Roseobacteraceae</taxon>
        <taxon>Primorskyibacter</taxon>
    </lineage>
</organism>
<dbReference type="EMBL" id="SLZU01000020">
    <property type="protein sequence ID" value="TCS59653.1"/>
    <property type="molecule type" value="Genomic_DNA"/>
</dbReference>
<name>A0A4R3J471_9RHOB</name>
<reference evidence="2 3" key="1">
    <citation type="submission" date="2019-03" db="EMBL/GenBank/DDBJ databases">
        <title>Genomic Encyclopedia of Type Strains, Phase IV (KMG-IV): sequencing the most valuable type-strain genomes for metagenomic binning, comparative biology and taxonomic classification.</title>
        <authorList>
            <person name="Goeker M."/>
        </authorList>
    </citation>
    <scope>NUCLEOTIDE SEQUENCE [LARGE SCALE GENOMIC DNA]</scope>
    <source>
        <strain evidence="2 3">DSM 104836</strain>
    </source>
</reference>
<dbReference type="AlphaFoldDB" id="A0A4R3J471"/>
<keyword evidence="2" id="KW-0132">Cell division</keyword>
<keyword evidence="2" id="KW-0131">Cell cycle</keyword>
<dbReference type="RefSeq" id="WP_132247967.1">
    <property type="nucleotide sequence ID" value="NZ_SLZU01000020.1"/>
</dbReference>